<feature type="transmembrane region" description="Helical" evidence="1">
    <location>
        <begin position="42"/>
        <end position="62"/>
    </location>
</feature>
<dbReference type="RefSeq" id="WP_379260213.1">
    <property type="nucleotide sequence ID" value="NZ_JBHUMJ010000002.1"/>
</dbReference>
<organism evidence="2 3">
    <name type="scientific">Paenibacillus shunpengii</name>
    <dbReference type="NCBI Taxonomy" id="2054424"/>
    <lineage>
        <taxon>Bacteria</taxon>
        <taxon>Bacillati</taxon>
        <taxon>Bacillota</taxon>
        <taxon>Bacilli</taxon>
        <taxon>Bacillales</taxon>
        <taxon>Paenibacillaceae</taxon>
        <taxon>Paenibacillus</taxon>
    </lineage>
</organism>
<evidence type="ECO:0000256" key="1">
    <source>
        <dbReference type="SAM" id="Phobius"/>
    </source>
</evidence>
<accession>A0ABW5SIJ9</accession>
<sequence>MTSVTFERKTAIRNTLICFVFIIVGLFLTWEVINGRHSMIFRFYYASGAFLAFWFMGPHFYWSAVRTVGSNILFSYNKEGIVLNDNQTIPWHQIKKLESIEGKMNKFLLPVPSHFLVVLNDKSEKRIYTYSLLKDKDTEVLKVLRSAWNTNRR</sequence>
<dbReference type="Proteomes" id="UP001597540">
    <property type="component" value="Unassembled WGS sequence"/>
</dbReference>
<evidence type="ECO:0000313" key="3">
    <source>
        <dbReference type="Proteomes" id="UP001597540"/>
    </source>
</evidence>
<protein>
    <recommendedName>
        <fullName evidence="4">PH domain-containing protein</fullName>
    </recommendedName>
</protein>
<gene>
    <name evidence="2" type="ORF">ACFSVM_02465</name>
</gene>
<keyword evidence="1" id="KW-0812">Transmembrane</keyword>
<reference evidence="3" key="1">
    <citation type="journal article" date="2019" name="Int. J. Syst. Evol. Microbiol.">
        <title>The Global Catalogue of Microorganisms (GCM) 10K type strain sequencing project: providing services to taxonomists for standard genome sequencing and annotation.</title>
        <authorList>
            <consortium name="The Broad Institute Genomics Platform"/>
            <consortium name="The Broad Institute Genome Sequencing Center for Infectious Disease"/>
            <person name="Wu L."/>
            <person name="Ma J."/>
        </authorList>
    </citation>
    <scope>NUCLEOTIDE SEQUENCE [LARGE SCALE GENOMIC DNA]</scope>
    <source>
        <strain evidence="3">KCTC 33849</strain>
    </source>
</reference>
<keyword evidence="1" id="KW-0472">Membrane</keyword>
<keyword evidence="3" id="KW-1185">Reference proteome</keyword>
<proteinExistence type="predicted"/>
<comment type="caution">
    <text evidence="2">The sequence shown here is derived from an EMBL/GenBank/DDBJ whole genome shotgun (WGS) entry which is preliminary data.</text>
</comment>
<evidence type="ECO:0008006" key="4">
    <source>
        <dbReference type="Google" id="ProtNLM"/>
    </source>
</evidence>
<evidence type="ECO:0000313" key="2">
    <source>
        <dbReference type="EMBL" id="MFD2699323.1"/>
    </source>
</evidence>
<dbReference type="EMBL" id="JBHUMJ010000002">
    <property type="protein sequence ID" value="MFD2699323.1"/>
    <property type="molecule type" value="Genomic_DNA"/>
</dbReference>
<feature type="transmembrane region" description="Helical" evidence="1">
    <location>
        <begin position="12"/>
        <end position="30"/>
    </location>
</feature>
<keyword evidence="1" id="KW-1133">Transmembrane helix</keyword>
<name>A0ABW5SIJ9_9BACL</name>